<dbReference type="EMBL" id="JAACJJ010000002">
    <property type="protein sequence ID" value="KAF5329444.1"/>
    <property type="molecule type" value="Genomic_DNA"/>
</dbReference>
<reference evidence="8 9" key="1">
    <citation type="journal article" date="2020" name="ISME J.">
        <title>Uncovering the hidden diversity of litter-decomposition mechanisms in mushroom-forming fungi.</title>
        <authorList>
            <person name="Floudas D."/>
            <person name="Bentzer J."/>
            <person name="Ahren D."/>
            <person name="Johansson T."/>
            <person name="Persson P."/>
            <person name="Tunlid A."/>
        </authorList>
    </citation>
    <scope>NUCLEOTIDE SEQUENCE [LARGE SCALE GENOMIC DNA]</scope>
    <source>
        <strain evidence="8 9">CBS 101986</strain>
    </source>
</reference>
<evidence type="ECO:0000256" key="6">
    <source>
        <dbReference type="SAM" id="MobiDB-lite"/>
    </source>
</evidence>
<evidence type="ECO:0000256" key="1">
    <source>
        <dbReference type="ARBA" id="ARBA00004225"/>
    </source>
</evidence>
<keyword evidence="2 7" id="KW-0812">Transmembrane</keyword>
<accession>A0A8H5FA80</accession>
<dbReference type="PANTHER" id="PTHR28234:SF1">
    <property type="entry name" value="NUCLEAR CONTROL OF ATPASE PROTEIN 2"/>
    <property type="match status" value="1"/>
</dbReference>
<protein>
    <recommendedName>
        <fullName evidence="10">NCA2-domain-containing protein</fullName>
    </recommendedName>
</protein>
<dbReference type="PANTHER" id="PTHR28234">
    <property type="entry name" value="NUCLEAR CONTROL OF ATPASE PROTEIN 2"/>
    <property type="match status" value="1"/>
</dbReference>
<dbReference type="Proteomes" id="UP000567179">
    <property type="component" value="Unassembled WGS sequence"/>
</dbReference>
<keyword evidence="4" id="KW-0496">Mitochondrion</keyword>
<evidence type="ECO:0000256" key="4">
    <source>
        <dbReference type="ARBA" id="ARBA00023128"/>
    </source>
</evidence>
<comment type="subcellular location">
    <subcellularLocation>
        <location evidence="1">Mitochondrion membrane</location>
        <topology evidence="1">Multi-pass membrane protein</topology>
    </subcellularLocation>
</comment>
<sequence length="661" mass="73038">MPSEFVAHFTSSLNTTPASTASPLPSPSPPFLNLNQTEKGEISSPKKQTLHALLVSLNQGVITTDDIKQATVTLHTASTYESSSNDHEEEVLQDAISAKLTVALYSETLDAFLDQATQVEAEAEWWADVESSRISVALYLLQTLPARIFNVFRTIIHLLQENKIPVTISSLSPSTIRSLLPSTISTLRPGPITTAIFPHLKNEPSISLAMLLPPSKQVQASGSSYLAPLRRVQSSASFVLRFANLPLDLTRQECRYNRKALERLRDERAEVVGKLAQLRSPMSNLVRSSYSTNAQGSSEHEAVLASLAEVILPHAVPNPSLLVPIQQLALWLPGLRQQHVTELNKRKLLRPSVLTRIWPSALVFPPLALYIYTSRTSWVPALLDMIADARETVRGFVQGWLVEPLVGVINTVRGGGKGDMLVHEEGVLADIESLERMTLDLARDALGYNASQLEQLSRQVRTGDLTPVMEIYEQDIRKPLRSAISGTLIRNMFIQVQKAKVDIDQALSGIDRLLKSQELTFAFVGVAPALGVVYLAAGAFSRLWATSRGTSLGGRKRRRGVWEGLRRIERLLIMYPNSSSSQPTSSPTDAPIAPLPTGLLILSLTRMRSYALACLPRHIQEPFLQDLGDLEDTNLDRDAKLQIVQRIWRCWGTGNQAVIRF</sequence>
<evidence type="ECO:0000313" key="8">
    <source>
        <dbReference type="EMBL" id="KAF5329444.1"/>
    </source>
</evidence>
<dbReference type="GO" id="GO:0005741">
    <property type="term" value="C:mitochondrial outer membrane"/>
    <property type="evidence" value="ECO:0007669"/>
    <property type="project" value="TreeGrafter"/>
</dbReference>
<feature type="region of interest" description="Disordered" evidence="6">
    <location>
        <begin position="14"/>
        <end position="39"/>
    </location>
</feature>
<feature type="compositionally biased region" description="Low complexity" evidence="6">
    <location>
        <begin position="14"/>
        <end position="23"/>
    </location>
</feature>
<evidence type="ECO:0008006" key="10">
    <source>
        <dbReference type="Google" id="ProtNLM"/>
    </source>
</evidence>
<keyword evidence="5 7" id="KW-0472">Membrane</keyword>
<name>A0A8H5FA80_9AGAR</name>
<evidence type="ECO:0000256" key="5">
    <source>
        <dbReference type="ARBA" id="ARBA00023136"/>
    </source>
</evidence>
<keyword evidence="9" id="KW-1185">Reference proteome</keyword>
<evidence type="ECO:0000313" key="9">
    <source>
        <dbReference type="Proteomes" id="UP000567179"/>
    </source>
</evidence>
<evidence type="ECO:0000256" key="2">
    <source>
        <dbReference type="ARBA" id="ARBA00022692"/>
    </source>
</evidence>
<evidence type="ECO:0000256" key="3">
    <source>
        <dbReference type="ARBA" id="ARBA00022989"/>
    </source>
</evidence>
<dbReference type="InterPro" id="IPR013946">
    <property type="entry name" value="NCA2-like"/>
</dbReference>
<comment type="caution">
    <text evidence="8">The sequence shown here is derived from an EMBL/GenBank/DDBJ whole genome shotgun (WGS) entry which is preliminary data.</text>
</comment>
<keyword evidence="3 7" id="KW-1133">Transmembrane helix</keyword>
<dbReference type="AlphaFoldDB" id="A0A8H5FA80"/>
<gene>
    <name evidence="8" type="ORF">D9619_009160</name>
</gene>
<dbReference type="OrthoDB" id="413313at2759"/>
<dbReference type="Pfam" id="PF08637">
    <property type="entry name" value="NCA2"/>
    <property type="match status" value="1"/>
</dbReference>
<proteinExistence type="predicted"/>
<feature type="transmembrane region" description="Helical" evidence="7">
    <location>
        <begin position="521"/>
        <end position="545"/>
    </location>
</feature>
<evidence type="ECO:0000256" key="7">
    <source>
        <dbReference type="SAM" id="Phobius"/>
    </source>
</evidence>
<organism evidence="8 9">
    <name type="scientific">Psilocybe cf. subviscida</name>
    <dbReference type="NCBI Taxonomy" id="2480587"/>
    <lineage>
        <taxon>Eukaryota</taxon>
        <taxon>Fungi</taxon>
        <taxon>Dikarya</taxon>
        <taxon>Basidiomycota</taxon>
        <taxon>Agaricomycotina</taxon>
        <taxon>Agaricomycetes</taxon>
        <taxon>Agaricomycetidae</taxon>
        <taxon>Agaricales</taxon>
        <taxon>Agaricineae</taxon>
        <taxon>Strophariaceae</taxon>
        <taxon>Psilocybe</taxon>
    </lineage>
</organism>